<keyword evidence="6 13" id="KW-0812">Transmembrane</keyword>
<dbReference type="InterPro" id="IPR050428">
    <property type="entry name" value="TCS_sensor_his_kinase"/>
</dbReference>
<evidence type="ECO:0000256" key="2">
    <source>
        <dbReference type="ARBA" id="ARBA00004141"/>
    </source>
</evidence>
<dbReference type="InterPro" id="IPR003594">
    <property type="entry name" value="HATPase_dom"/>
</dbReference>
<dbReference type="SMART" id="SM00387">
    <property type="entry name" value="HATPase_c"/>
    <property type="match status" value="1"/>
</dbReference>
<sequence>MVEGGEVLYQTKNAPEYSDLNSNSVFDDKQTGERWLVSSVHDKKRSLLIWVGLNDFERKMGVRVLIASLFIFLFLIFALAITLILRGVNYGFRPLKELARQVDGISMKRLEPITMNDVPSELVAAVKAINDLLCRLSSSLEKERVFLDFAAHEMRTPIAALKAQIQSYVASGEYHYSPKMKNIENAAHRIEMLSDQLLEWARVQSSNCMGANMVDVTEIVRQVVGDLIYQERIDIERVDIDIFPPEAFNVLANPSQIEIVVRNLIDNAVKYNDKQKARVRVSCYQLDSSFQIIIEDNGPGVDDAYLEDITKHFFRISPADQKGTGLGLSVVAEIIELNHGELQFGRSSGLSGLSVQVSLPMASRE</sequence>
<evidence type="ECO:0000256" key="13">
    <source>
        <dbReference type="SAM" id="Phobius"/>
    </source>
</evidence>
<accession>A0A222FIC5</accession>
<dbReference type="InterPro" id="IPR003661">
    <property type="entry name" value="HisK_dim/P_dom"/>
</dbReference>
<evidence type="ECO:0000256" key="5">
    <source>
        <dbReference type="ARBA" id="ARBA00022679"/>
    </source>
</evidence>
<dbReference type="CDD" id="cd00075">
    <property type="entry name" value="HATPase"/>
    <property type="match status" value="1"/>
</dbReference>
<evidence type="ECO:0000256" key="8">
    <source>
        <dbReference type="ARBA" id="ARBA00022777"/>
    </source>
</evidence>
<evidence type="ECO:0000313" key="16">
    <source>
        <dbReference type="Proteomes" id="UP000202440"/>
    </source>
</evidence>
<dbReference type="SUPFAM" id="SSF47384">
    <property type="entry name" value="Homodimeric domain of signal transducing histidine kinase"/>
    <property type="match status" value="1"/>
</dbReference>
<keyword evidence="8" id="KW-0418">Kinase</keyword>
<evidence type="ECO:0000256" key="3">
    <source>
        <dbReference type="ARBA" id="ARBA00012438"/>
    </source>
</evidence>
<dbReference type="PROSITE" id="PS50109">
    <property type="entry name" value="HIS_KIN"/>
    <property type="match status" value="1"/>
</dbReference>
<dbReference type="InterPro" id="IPR005467">
    <property type="entry name" value="His_kinase_dom"/>
</dbReference>
<dbReference type="InterPro" id="IPR004358">
    <property type="entry name" value="Sig_transdc_His_kin-like_C"/>
</dbReference>
<evidence type="ECO:0000256" key="10">
    <source>
        <dbReference type="ARBA" id="ARBA00022989"/>
    </source>
</evidence>
<dbReference type="AlphaFoldDB" id="A0A222FIC5"/>
<name>A0A222FIC5_9GAMM</name>
<dbReference type="InterPro" id="IPR036097">
    <property type="entry name" value="HisK_dim/P_sf"/>
</dbReference>
<keyword evidence="12 13" id="KW-0472">Membrane</keyword>
<dbReference type="SMART" id="SM00388">
    <property type="entry name" value="HisKA"/>
    <property type="match status" value="1"/>
</dbReference>
<feature type="transmembrane region" description="Helical" evidence="13">
    <location>
        <begin position="64"/>
        <end position="85"/>
    </location>
</feature>
<gene>
    <name evidence="15" type="ORF">CHH28_05920</name>
</gene>
<evidence type="ECO:0000256" key="7">
    <source>
        <dbReference type="ARBA" id="ARBA00022741"/>
    </source>
</evidence>
<dbReference type="Proteomes" id="UP000202440">
    <property type="component" value="Chromosome"/>
</dbReference>
<evidence type="ECO:0000256" key="11">
    <source>
        <dbReference type="ARBA" id="ARBA00023012"/>
    </source>
</evidence>
<reference evidence="15 16" key="1">
    <citation type="submission" date="2017-07" db="EMBL/GenBank/DDBJ databases">
        <title>Annotated genome sequence of Bacterioplanes sanyensis isolated from Red Sea.</title>
        <authorList>
            <person name="Rehman Z.U."/>
        </authorList>
    </citation>
    <scope>NUCLEOTIDE SEQUENCE [LARGE SCALE GENOMIC DNA]</scope>
    <source>
        <strain evidence="15 16">NV9</strain>
    </source>
</reference>
<dbReference type="PANTHER" id="PTHR45436:SF14">
    <property type="entry name" value="SENSOR PROTEIN QSEC"/>
    <property type="match status" value="1"/>
</dbReference>
<dbReference type="Pfam" id="PF02518">
    <property type="entry name" value="HATPase_c"/>
    <property type="match status" value="1"/>
</dbReference>
<keyword evidence="11" id="KW-0902">Two-component regulatory system</keyword>
<evidence type="ECO:0000259" key="14">
    <source>
        <dbReference type="PROSITE" id="PS50109"/>
    </source>
</evidence>
<dbReference type="EMBL" id="CP022530">
    <property type="protein sequence ID" value="ASP38244.1"/>
    <property type="molecule type" value="Genomic_DNA"/>
</dbReference>
<evidence type="ECO:0000256" key="4">
    <source>
        <dbReference type="ARBA" id="ARBA00022553"/>
    </source>
</evidence>
<keyword evidence="9" id="KW-0067">ATP-binding</keyword>
<keyword evidence="5" id="KW-0808">Transferase</keyword>
<evidence type="ECO:0000256" key="6">
    <source>
        <dbReference type="ARBA" id="ARBA00022692"/>
    </source>
</evidence>
<organism evidence="15 16">
    <name type="scientific">Bacterioplanes sanyensis</name>
    <dbReference type="NCBI Taxonomy" id="1249553"/>
    <lineage>
        <taxon>Bacteria</taxon>
        <taxon>Pseudomonadati</taxon>
        <taxon>Pseudomonadota</taxon>
        <taxon>Gammaproteobacteria</taxon>
        <taxon>Oceanospirillales</taxon>
        <taxon>Oceanospirillaceae</taxon>
        <taxon>Bacterioplanes</taxon>
    </lineage>
</organism>
<dbReference type="PANTHER" id="PTHR45436">
    <property type="entry name" value="SENSOR HISTIDINE KINASE YKOH"/>
    <property type="match status" value="1"/>
</dbReference>
<dbReference type="Gene3D" id="1.10.287.130">
    <property type="match status" value="1"/>
</dbReference>
<dbReference type="PRINTS" id="PR00344">
    <property type="entry name" value="BCTRLSENSOR"/>
</dbReference>
<comment type="catalytic activity">
    <reaction evidence="1">
        <text>ATP + protein L-histidine = ADP + protein N-phospho-L-histidine.</text>
        <dbReference type="EC" id="2.7.13.3"/>
    </reaction>
</comment>
<keyword evidence="16" id="KW-1185">Reference proteome</keyword>
<protein>
    <recommendedName>
        <fullName evidence="3">histidine kinase</fullName>
        <ecNumber evidence="3">2.7.13.3</ecNumber>
    </recommendedName>
</protein>
<keyword evidence="10 13" id="KW-1133">Transmembrane helix</keyword>
<feature type="domain" description="Histidine kinase" evidence="14">
    <location>
        <begin position="149"/>
        <end position="363"/>
    </location>
</feature>
<dbReference type="GO" id="GO:0005524">
    <property type="term" value="F:ATP binding"/>
    <property type="evidence" value="ECO:0007669"/>
    <property type="project" value="UniProtKB-KW"/>
</dbReference>
<proteinExistence type="predicted"/>
<dbReference type="SUPFAM" id="SSF55874">
    <property type="entry name" value="ATPase domain of HSP90 chaperone/DNA topoisomerase II/histidine kinase"/>
    <property type="match status" value="1"/>
</dbReference>
<dbReference type="EC" id="2.7.13.3" evidence="3"/>
<evidence type="ECO:0000313" key="15">
    <source>
        <dbReference type="EMBL" id="ASP38244.1"/>
    </source>
</evidence>
<dbReference type="GO" id="GO:0000155">
    <property type="term" value="F:phosphorelay sensor kinase activity"/>
    <property type="evidence" value="ECO:0007669"/>
    <property type="project" value="InterPro"/>
</dbReference>
<comment type="subcellular location">
    <subcellularLocation>
        <location evidence="2">Membrane</location>
        <topology evidence="2">Multi-pass membrane protein</topology>
    </subcellularLocation>
</comment>
<dbReference type="GO" id="GO:0005886">
    <property type="term" value="C:plasma membrane"/>
    <property type="evidence" value="ECO:0007669"/>
    <property type="project" value="TreeGrafter"/>
</dbReference>
<dbReference type="InterPro" id="IPR036890">
    <property type="entry name" value="HATPase_C_sf"/>
</dbReference>
<keyword evidence="7" id="KW-0547">Nucleotide-binding</keyword>
<dbReference type="CDD" id="cd00082">
    <property type="entry name" value="HisKA"/>
    <property type="match status" value="1"/>
</dbReference>
<dbReference type="KEGG" id="bsan:CHH28_05920"/>
<dbReference type="Gene3D" id="3.30.565.10">
    <property type="entry name" value="Histidine kinase-like ATPase, C-terminal domain"/>
    <property type="match status" value="1"/>
</dbReference>
<evidence type="ECO:0000256" key="12">
    <source>
        <dbReference type="ARBA" id="ARBA00023136"/>
    </source>
</evidence>
<evidence type="ECO:0000256" key="9">
    <source>
        <dbReference type="ARBA" id="ARBA00022840"/>
    </source>
</evidence>
<evidence type="ECO:0000256" key="1">
    <source>
        <dbReference type="ARBA" id="ARBA00000085"/>
    </source>
</evidence>
<keyword evidence="4" id="KW-0597">Phosphoprotein</keyword>